<protein>
    <submittedName>
        <fullName evidence="5">Benzil reductase ((S)-benzoin forming)</fullName>
    </submittedName>
</protein>
<comment type="subcellular location">
    <subcellularLocation>
        <location evidence="1">Cytoplasm</location>
    </subcellularLocation>
</comment>
<dbReference type="Proteomes" id="UP000198480">
    <property type="component" value="Unassembled WGS sequence"/>
</dbReference>
<dbReference type="GO" id="GO:0004757">
    <property type="term" value="F:sepiapterin reductase (NADP+) activity"/>
    <property type="evidence" value="ECO:0007669"/>
    <property type="project" value="TreeGrafter"/>
</dbReference>
<proteinExistence type="predicted"/>
<keyword evidence="2" id="KW-0963">Cytoplasm</keyword>
<dbReference type="SUPFAM" id="SSF51735">
    <property type="entry name" value="NAD(P)-binding Rossmann-fold domains"/>
    <property type="match status" value="1"/>
</dbReference>
<sequence>MITGVKADIHKIIIQMQSLYIITGSSKGIGKALLEQLSQDSKNQIIGISRSEVNSDKPNVQNISLDLGNFNLIRQSFDGIFPEGEYRRIVLINNAGWIGQIDYFGKLKAKNIQDIFNINTIAPALLMNEFVHRFAEYKQAERLVINISSGAARKGIDGWSGYSASKAALNMMSEAAQEEAQKTDSGIKFFALSPGVVDTAMQEDIRSAPEKGFSLLDKFKGLKADNALSSPDAAAEKIIYLIQNNADFKGVLQDVREF</sequence>
<evidence type="ECO:0000256" key="4">
    <source>
        <dbReference type="ARBA" id="ARBA00023002"/>
    </source>
</evidence>
<dbReference type="GO" id="GO:0006729">
    <property type="term" value="P:tetrahydrobiopterin biosynthetic process"/>
    <property type="evidence" value="ECO:0007669"/>
    <property type="project" value="TreeGrafter"/>
</dbReference>
<dbReference type="PROSITE" id="PS00061">
    <property type="entry name" value="ADH_SHORT"/>
    <property type="match status" value="1"/>
</dbReference>
<keyword evidence="6" id="KW-1185">Reference proteome</keyword>
<evidence type="ECO:0000256" key="3">
    <source>
        <dbReference type="ARBA" id="ARBA00022857"/>
    </source>
</evidence>
<dbReference type="GO" id="GO:0005737">
    <property type="term" value="C:cytoplasm"/>
    <property type="evidence" value="ECO:0007669"/>
    <property type="project" value="UniProtKB-SubCell"/>
</dbReference>
<accession>A0A239FG23</accession>
<gene>
    <name evidence="5" type="ORF">SAMN06295967_11268</name>
</gene>
<dbReference type="PANTHER" id="PTHR44085:SF2">
    <property type="entry name" value="SEPIAPTERIN REDUCTASE"/>
    <property type="match status" value="1"/>
</dbReference>
<dbReference type="InterPro" id="IPR002347">
    <property type="entry name" value="SDR_fam"/>
</dbReference>
<dbReference type="Gene3D" id="3.40.50.720">
    <property type="entry name" value="NAD(P)-binding Rossmann-like Domain"/>
    <property type="match status" value="1"/>
</dbReference>
<evidence type="ECO:0000313" key="6">
    <source>
        <dbReference type="Proteomes" id="UP000198480"/>
    </source>
</evidence>
<dbReference type="Pfam" id="PF00106">
    <property type="entry name" value="adh_short"/>
    <property type="match status" value="1"/>
</dbReference>
<keyword evidence="3" id="KW-0521">NADP</keyword>
<evidence type="ECO:0000313" key="5">
    <source>
        <dbReference type="EMBL" id="SNS55102.1"/>
    </source>
</evidence>
<dbReference type="InterPro" id="IPR020904">
    <property type="entry name" value="Sc_DH/Rdtase_CS"/>
</dbReference>
<dbReference type="PRINTS" id="PR00081">
    <property type="entry name" value="GDHRDH"/>
</dbReference>
<dbReference type="InterPro" id="IPR036291">
    <property type="entry name" value="NAD(P)-bd_dom_sf"/>
</dbReference>
<reference evidence="6" key="1">
    <citation type="submission" date="2017-06" db="EMBL/GenBank/DDBJ databases">
        <authorList>
            <person name="Varghese N."/>
            <person name="Submissions S."/>
        </authorList>
    </citation>
    <scope>NUCLEOTIDE SEQUENCE [LARGE SCALE GENOMIC DNA]</scope>
    <source>
        <strain evidence="6">5C</strain>
    </source>
</reference>
<dbReference type="EMBL" id="FZOK01000012">
    <property type="protein sequence ID" value="SNS55102.1"/>
    <property type="molecule type" value="Genomic_DNA"/>
</dbReference>
<evidence type="ECO:0000256" key="1">
    <source>
        <dbReference type="ARBA" id="ARBA00004496"/>
    </source>
</evidence>
<evidence type="ECO:0000256" key="2">
    <source>
        <dbReference type="ARBA" id="ARBA00022490"/>
    </source>
</evidence>
<name>A0A239FG23_9BACT</name>
<dbReference type="PANTHER" id="PTHR44085">
    <property type="entry name" value="SEPIAPTERIN REDUCTASE"/>
    <property type="match status" value="1"/>
</dbReference>
<organism evidence="5 6">
    <name type="scientific">Belliella buryatensis</name>
    <dbReference type="NCBI Taxonomy" id="1500549"/>
    <lineage>
        <taxon>Bacteria</taxon>
        <taxon>Pseudomonadati</taxon>
        <taxon>Bacteroidota</taxon>
        <taxon>Cytophagia</taxon>
        <taxon>Cytophagales</taxon>
        <taxon>Cyclobacteriaceae</taxon>
        <taxon>Belliella</taxon>
    </lineage>
</organism>
<dbReference type="InterPro" id="IPR051721">
    <property type="entry name" value="Biopterin_syn/organic_redct"/>
</dbReference>
<keyword evidence="4" id="KW-0560">Oxidoreductase</keyword>
<dbReference type="AlphaFoldDB" id="A0A239FG23"/>